<keyword evidence="9" id="KW-1185">Reference proteome</keyword>
<reference evidence="10" key="2">
    <citation type="submission" date="2025-08" db="UniProtKB">
        <authorList>
            <consortium name="RefSeq"/>
        </authorList>
    </citation>
    <scope>IDENTIFICATION</scope>
    <source>
        <tissue evidence="10">Leaves</tissue>
    </source>
</reference>
<dbReference type="InterPro" id="IPR036259">
    <property type="entry name" value="MFS_trans_sf"/>
</dbReference>
<dbReference type="SUPFAM" id="SSF103473">
    <property type="entry name" value="MFS general substrate transporter"/>
    <property type="match status" value="1"/>
</dbReference>
<comment type="similarity">
    <text evidence="6">Belongs to the major facilitator superfamily. Phosphate:H(+) symporter (TC 2.A.1.9) family.</text>
</comment>
<evidence type="ECO:0000256" key="5">
    <source>
        <dbReference type="ARBA" id="ARBA00023136"/>
    </source>
</evidence>
<keyword evidence="5 8" id="KW-0472">Membrane</keyword>
<proteinExistence type="inferred from homology"/>
<organism evidence="9 10">
    <name type="scientific">Coffea arabica</name>
    <name type="common">Arabian coffee</name>
    <dbReference type="NCBI Taxonomy" id="13443"/>
    <lineage>
        <taxon>Eukaryota</taxon>
        <taxon>Viridiplantae</taxon>
        <taxon>Streptophyta</taxon>
        <taxon>Embryophyta</taxon>
        <taxon>Tracheophyta</taxon>
        <taxon>Spermatophyta</taxon>
        <taxon>Magnoliopsida</taxon>
        <taxon>eudicotyledons</taxon>
        <taxon>Gunneridae</taxon>
        <taxon>Pentapetalae</taxon>
        <taxon>asterids</taxon>
        <taxon>lamiids</taxon>
        <taxon>Gentianales</taxon>
        <taxon>Rubiaceae</taxon>
        <taxon>Ixoroideae</taxon>
        <taxon>Gardenieae complex</taxon>
        <taxon>Bertiereae - Coffeeae clade</taxon>
        <taxon>Coffeeae</taxon>
        <taxon>Coffea</taxon>
    </lineage>
</organism>
<evidence type="ECO:0000256" key="1">
    <source>
        <dbReference type="ARBA" id="ARBA00004141"/>
    </source>
</evidence>
<dbReference type="CDD" id="cd17416">
    <property type="entry name" value="MFS_NPF1_2"/>
    <property type="match status" value="1"/>
</dbReference>
<feature type="transmembrane region" description="Helical" evidence="8">
    <location>
        <begin position="127"/>
        <end position="149"/>
    </location>
</feature>
<feature type="compositionally biased region" description="Polar residues" evidence="7">
    <location>
        <begin position="27"/>
        <end position="37"/>
    </location>
</feature>
<dbReference type="Gene3D" id="1.20.1250.20">
    <property type="entry name" value="MFS general substrate transporter like domains"/>
    <property type="match status" value="1"/>
</dbReference>
<evidence type="ECO:0000256" key="2">
    <source>
        <dbReference type="ARBA" id="ARBA00005982"/>
    </source>
</evidence>
<dbReference type="InterPro" id="IPR000109">
    <property type="entry name" value="POT_fam"/>
</dbReference>
<feature type="transmembrane region" description="Helical" evidence="8">
    <location>
        <begin position="74"/>
        <end position="93"/>
    </location>
</feature>
<keyword evidence="4 8" id="KW-1133">Transmembrane helix</keyword>
<reference evidence="9" key="1">
    <citation type="journal article" date="2025" name="Foods">
        <title>Unveiling the Microbial Signatures of Arabica Coffee Cherries: Insights into Ripeness Specific Diversity, Functional Traits, and Implications for Quality and Safety.</title>
        <authorList>
            <consortium name="RefSeq"/>
            <person name="Tenea G.N."/>
            <person name="Cifuentes V."/>
            <person name="Reyes P."/>
            <person name="Cevallos-Vallejos M."/>
        </authorList>
    </citation>
    <scope>NUCLEOTIDE SEQUENCE [LARGE SCALE GENOMIC DNA]</scope>
</reference>
<evidence type="ECO:0000256" key="8">
    <source>
        <dbReference type="SAM" id="Phobius"/>
    </source>
</evidence>
<feature type="transmembrane region" description="Helical" evidence="8">
    <location>
        <begin position="218"/>
        <end position="237"/>
    </location>
</feature>
<evidence type="ECO:0000313" key="9">
    <source>
        <dbReference type="Proteomes" id="UP001652660"/>
    </source>
</evidence>
<evidence type="ECO:0000256" key="4">
    <source>
        <dbReference type="ARBA" id="ARBA00022989"/>
    </source>
</evidence>
<feature type="transmembrane region" description="Helical" evidence="8">
    <location>
        <begin position="169"/>
        <end position="189"/>
    </location>
</feature>
<comment type="subcellular location">
    <subcellularLocation>
        <location evidence="1">Membrane</location>
        <topology evidence="1">Multi-pass membrane protein</topology>
    </subcellularLocation>
</comment>
<feature type="transmembrane region" description="Helical" evidence="8">
    <location>
        <begin position="367"/>
        <end position="387"/>
    </location>
</feature>
<evidence type="ECO:0000256" key="6">
    <source>
        <dbReference type="ARBA" id="ARBA00044504"/>
    </source>
</evidence>
<sequence>MESQEDKKLGSSWLVCCGKGFPLPIPSSKSVSPSLGNENDEEKQDLSSPKTTQRKPGGWKAMPFVLGNETFERLANVGLLANFTVFLLTQFHMDQVSASNVINIWSGATSFLPLVGAYLCDAYIGRFLTIAFASFFVLLGMVAMTLIPWLPQLHPPPCHDPSSCRGPTVSQMGFLALALGLLSIGSAGIRPCSIPFGVDQFDARTEEGRKGINSFFNWYYTTFTMVLIISLTVVVYVQSNVSWVLGFAIPTILMVVAIILFFIGTKIYIHRKPEGSVFSGIAEGLVAAYRKRKLKLKLPDNGREEINDGVYYDPPLSQTIVKKLPLTNQFRFLNKAAMITEGDLKADGSRADKWNLSSIQQIEELKCILRIIPVWASGIICLLAMAQQGTFTLSQALKMDRRLGPKFQIPPGSLAVISMVTIGIWLPVYDRIVVPRLRRITKVEGGITLLQRLGVGMVFSILSMAVAGFVERKRRAEAIKHGGPDGSAPITVMWLAPQLILMGFAEAFNIIGQIELYNKEFPENMTSVANSIMSITFAGANYLSAIIVNIIHNTTGGRGHPDWLAKNINAGRLENFYFVIAGLGVLNLTYFLYVAPNYRYKSRVRVDEDDEEKPDFSIELNAVVKE</sequence>
<feature type="transmembrane region" description="Helical" evidence="8">
    <location>
        <begin position="243"/>
        <end position="263"/>
    </location>
</feature>
<dbReference type="RefSeq" id="XP_027097910.1">
    <property type="nucleotide sequence ID" value="XM_027242109.2"/>
</dbReference>
<dbReference type="GeneID" id="113717313"/>
<evidence type="ECO:0000313" key="10">
    <source>
        <dbReference type="RefSeq" id="XP_027097910.1"/>
    </source>
</evidence>
<dbReference type="OrthoDB" id="8904098at2759"/>
<feature type="transmembrane region" description="Helical" evidence="8">
    <location>
        <begin position="576"/>
        <end position="595"/>
    </location>
</feature>
<dbReference type="GO" id="GO:0016020">
    <property type="term" value="C:membrane"/>
    <property type="evidence" value="ECO:0007669"/>
    <property type="project" value="UniProtKB-SubCell"/>
</dbReference>
<feature type="transmembrane region" description="Helical" evidence="8">
    <location>
        <begin position="490"/>
        <end position="511"/>
    </location>
</feature>
<protein>
    <submittedName>
        <fullName evidence="10">Protein NRT1/ PTR FAMILY 2.13</fullName>
    </submittedName>
</protein>
<keyword evidence="3 8" id="KW-0812">Transmembrane</keyword>
<feature type="region of interest" description="Disordered" evidence="7">
    <location>
        <begin position="24"/>
        <end position="56"/>
    </location>
</feature>
<feature type="transmembrane region" description="Helical" evidence="8">
    <location>
        <begin position="407"/>
        <end position="428"/>
    </location>
</feature>
<name>A0A6P6V5B2_COFAR</name>
<dbReference type="PANTHER" id="PTHR11654">
    <property type="entry name" value="OLIGOPEPTIDE TRANSPORTER-RELATED"/>
    <property type="match status" value="1"/>
</dbReference>
<comment type="similarity">
    <text evidence="2">Belongs to the major facilitator superfamily. Proton-dependent oligopeptide transporter (POT/PTR) (TC 2.A.17) family.</text>
</comment>
<evidence type="ECO:0000256" key="7">
    <source>
        <dbReference type="SAM" id="MobiDB-lite"/>
    </source>
</evidence>
<feature type="transmembrane region" description="Helical" evidence="8">
    <location>
        <begin position="532"/>
        <end position="551"/>
    </location>
</feature>
<feature type="transmembrane region" description="Helical" evidence="8">
    <location>
        <begin position="99"/>
        <end position="120"/>
    </location>
</feature>
<evidence type="ECO:0000256" key="3">
    <source>
        <dbReference type="ARBA" id="ARBA00022692"/>
    </source>
</evidence>
<feature type="transmembrane region" description="Helical" evidence="8">
    <location>
        <begin position="449"/>
        <end position="470"/>
    </location>
</feature>
<dbReference type="Proteomes" id="UP001652660">
    <property type="component" value="Chromosome 11c"/>
</dbReference>
<dbReference type="AlphaFoldDB" id="A0A6P6V5B2"/>
<accession>A0A6P6V5B2</accession>
<dbReference type="GO" id="GO:0022857">
    <property type="term" value="F:transmembrane transporter activity"/>
    <property type="evidence" value="ECO:0007669"/>
    <property type="project" value="InterPro"/>
</dbReference>
<dbReference type="Pfam" id="PF00854">
    <property type="entry name" value="PTR2"/>
    <property type="match status" value="1"/>
</dbReference>
<gene>
    <name evidence="10" type="primary">LOC113717313</name>
</gene>